<sequence length="72" mass="8283">MNFRGLRLERVRASKQFDGSRFRNPAGPWKVETGRVLRLLPELLFGGAKRRPKATLPTMRPHEAWGLMGIPR</sequence>
<protein>
    <submittedName>
        <fullName evidence="1">Uncharacterized protein</fullName>
    </submittedName>
</protein>
<proteinExistence type="predicted"/>
<keyword evidence="2" id="KW-1185">Reference proteome</keyword>
<dbReference type="Proteomes" id="UP001374803">
    <property type="component" value="Chromosome"/>
</dbReference>
<evidence type="ECO:0000313" key="2">
    <source>
        <dbReference type="Proteomes" id="UP001374803"/>
    </source>
</evidence>
<dbReference type="RefSeq" id="WP_394830006.1">
    <property type="nucleotide sequence ID" value="NZ_CP089929.1"/>
</dbReference>
<evidence type="ECO:0000313" key="1">
    <source>
        <dbReference type="EMBL" id="WXB00405.1"/>
    </source>
</evidence>
<dbReference type="EMBL" id="CP089983">
    <property type="protein sequence ID" value="WXB00405.1"/>
    <property type="molecule type" value="Genomic_DNA"/>
</dbReference>
<organism evidence="1 2">
    <name type="scientific">Pendulispora rubella</name>
    <dbReference type="NCBI Taxonomy" id="2741070"/>
    <lineage>
        <taxon>Bacteria</taxon>
        <taxon>Pseudomonadati</taxon>
        <taxon>Myxococcota</taxon>
        <taxon>Myxococcia</taxon>
        <taxon>Myxococcales</taxon>
        <taxon>Sorangiineae</taxon>
        <taxon>Pendulisporaceae</taxon>
        <taxon>Pendulispora</taxon>
    </lineage>
</organism>
<name>A0ABZ2KTV3_9BACT</name>
<gene>
    <name evidence="1" type="ORF">LVJ94_26215</name>
</gene>
<accession>A0ABZ2KTV3</accession>
<reference evidence="1" key="1">
    <citation type="submission" date="2021-12" db="EMBL/GenBank/DDBJ databases">
        <title>Discovery of the Pendulisporaceae a myxobacterial family with distinct sporulation behavior and unique specialized metabolism.</title>
        <authorList>
            <person name="Garcia R."/>
            <person name="Popoff A."/>
            <person name="Bader C.D."/>
            <person name="Loehr J."/>
            <person name="Walesch S."/>
            <person name="Walt C."/>
            <person name="Boldt J."/>
            <person name="Bunk B."/>
            <person name="Haeckl F.J.F.P.J."/>
            <person name="Gunesch A.P."/>
            <person name="Birkelbach J."/>
            <person name="Nuebel U."/>
            <person name="Pietschmann T."/>
            <person name="Bach T."/>
            <person name="Mueller R."/>
        </authorList>
    </citation>
    <scope>NUCLEOTIDE SEQUENCE</scope>
    <source>
        <strain evidence="1">MSr11367</strain>
    </source>
</reference>